<accession>A0ABR4AD93</accession>
<evidence type="ECO:0000313" key="15">
    <source>
        <dbReference type="Proteomes" id="UP001590950"/>
    </source>
</evidence>
<evidence type="ECO:0000313" key="14">
    <source>
        <dbReference type="EMBL" id="KAL2043792.1"/>
    </source>
</evidence>
<evidence type="ECO:0000256" key="3">
    <source>
        <dbReference type="ARBA" id="ARBA00010031"/>
    </source>
</evidence>
<evidence type="ECO:0000256" key="7">
    <source>
        <dbReference type="ARBA" id="ARBA00023157"/>
    </source>
</evidence>
<keyword evidence="4" id="KW-0964">Secreted</keyword>
<evidence type="ECO:0000256" key="5">
    <source>
        <dbReference type="ARBA" id="ARBA00022622"/>
    </source>
</evidence>
<feature type="compositionally biased region" description="Low complexity" evidence="10">
    <location>
        <begin position="100"/>
        <end position="111"/>
    </location>
</feature>
<feature type="compositionally biased region" description="Polar residues" evidence="10">
    <location>
        <begin position="113"/>
        <end position="144"/>
    </location>
</feature>
<protein>
    <recommendedName>
        <fullName evidence="13">CFEM domain-containing protein</fullName>
    </recommendedName>
</protein>
<dbReference type="EMBL" id="JBEFKJ010000010">
    <property type="protein sequence ID" value="KAL2043792.1"/>
    <property type="molecule type" value="Genomic_DNA"/>
</dbReference>
<keyword evidence="5" id="KW-0325">Glycoprotein</keyword>
<comment type="subcellular location">
    <subcellularLocation>
        <location evidence="1">Membrane</location>
        <topology evidence="1">Lipid-anchor</topology>
        <topology evidence="1">GPI-anchor</topology>
    </subcellularLocation>
    <subcellularLocation>
        <location evidence="2">Secreted</location>
    </subcellularLocation>
</comment>
<keyword evidence="15" id="KW-1185">Reference proteome</keyword>
<keyword evidence="6 12" id="KW-0732">Signal</keyword>
<gene>
    <name evidence="14" type="ORF">N7G274_003311</name>
</gene>
<keyword evidence="7" id="KW-1015">Disulfide bond</keyword>
<evidence type="ECO:0000256" key="1">
    <source>
        <dbReference type="ARBA" id="ARBA00004589"/>
    </source>
</evidence>
<keyword evidence="11" id="KW-0812">Transmembrane</keyword>
<feature type="transmembrane region" description="Helical" evidence="11">
    <location>
        <begin position="153"/>
        <end position="176"/>
    </location>
</feature>
<comment type="similarity">
    <text evidence="3">Belongs to the RBT5 family.</text>
</comment>
<reference evidence="14 15" key="1">
    <citation type="submission" date="2024-09" db="EMBL/GenBank/DDBJ databases">
        <title>Rethinking Asexuality: The Enigmatic Case of Functional Sexual Genes in Lepraria (Stereocaulaceae).</title>
        <authorList>
            <person name="Doellman M."/>
            <person name="Sun Y."/>
            <person name="Barcenas-Pena A."/>
            <person name="Lumbsch H.T."/>
            <person name="Grewe F."/>
        </authorList>
    </citation>
    <scope>NUCLEOTIDE SEQUENCE [LARGE SCALE GENOMIC DNA]</scope>
    <source>
        <strain evidence="14 15">Mercado 3170</strain>
    </source>
</reference>
<dbReference type="PROSITE" id="PS52012">
    <property type="entry name" value="CFEM"/>
    <property type="match status" value="1"/>
</dbReference>
<feature type="chain" id="PRO_5046304911" description="CFEM domain-containing protein" evidence="12">
    <location>
        <begin position="20"/>
        <end position="249"/>
    </location>
</feature>
<evidence type="ECO:0000256" key="6">
    <source>
        <dbReference type="ARBA" id="ARBA00022729"/>
    </source>
</evidence>
<evidence type="ECO:0000256" key="11">
    <source>
        <dbReference type="SAM" id="Phobius"/>
    </source>
</evidence>
<feature type="signal peptide" evidence="12">
    <location>
        <begin position="1"/>
        <end position="19"/>
    </location>
</feature>
<evidence type="ECO:0000256" key="4">
    <source>
        <dbReference type="ARBA" id="ARBA00022525"/>
    </source>
</evidence>
<feature type="domain" description="CFEM" evidence="13">
    <location>
        <begin position="1"/>
        <end position="118"/>
    </location>
</feature>
<keyword evidence="11" id="KW-1133">Transmembrane helix</keyword>
<evidence type="ECO:0000256" key="9">
    <source>
        <dbReference type="PROSITE-ProRule" id="PRU01356"/>
    </source>
</evidence>
<comment type="caution">
    <text evidence="14">The sequence shown here is derived from an EMBL/GenBank/DDBJ whole genome shotgun (WGS) entry which is preliminary data.</text>
</comment>
<feature type="region of interest" description="Disordered" evidence="10">
    <location>
        <begin position="100"/>
        <end position="144"/>
    </location>
</feature>
<keyword evidence="11" id="KW-0472">Membrane</keyword>
<evidence type="ECO:0000256" key="10">
    <source>
        <dbReference type="SAM" id="MobiDB-lite"/>
    </source>
</evidence>
<name>A0ABR4AD93_9LECA</name>
<evidence type="ECO:0000256" key="12">
    <source>
        <dbReference type="SAM" id="SignalP"/>
    </source>
</evidence>
<dbReference type="InterPro" id="IPR008427">
    <property type="entry name" value="Extracellular_membr_CFEM_dom"/>
</dbReference>
<sequence>MKLSILPILFTLLAPLTLAQQALLPNTLPACAGTCTILQNAQTSCQSNPAAETSCFCQSALLSPLYANAGAQLCPTCTPADIQAIESWYQGFCKNPTAPNANAPNNPTPTASIAASQPATSKATSTPSGATVTGANQQSTTNGTQGPWFSTHWRWVVMLIVLAIGLTLIGVVGTIWHRRYHRKREARFAGTLGLPNINTWGPGQSVHDLGFTNGSAAPYQEKGKAKVQTRRINEPAPARMREMVSDDKI</sequence>
<proteinExistence type="inferred from homology"/>
<keyword evidence="8" id="KW-0449">Lipoprotein</keyword>
<evidence type="ECO:0000256" key="2">
    <source>
        <dbReference type="ARBA" id="ARBA00004613"/>
    </source>
</evidence>
<dbReference type="Proteomes" id="UP001590950">
    <property type="component" value="Unassembled WGS sequence"/>
</dbReference>
<organism evidence="14 15">
    <name type="scientific">Stereocaulon virgatum</name>
    <dbReference type="NCBI Taxonomy" id="373712"/>
    <lineage>
        <taxon>Eukaryota</taxon>
        <taxon>Fungi</taxon>
        <taxon>Dikarya</taxon>
        <taxon>Ascomycota</taxon>
        <taxon>Pezizomycotina</taxon>
        <taxon>Lecanoromycetes</taxon>
        <taxon>OSLEUM clade</taxon>
        <taxon>Lecanoromycetidae</taxon>
        <taxon>Lecanorales</taxon>
        <taxon>Lecanorineae</taxon>
        <taxon>Stereocaulaceae</taxon>
        <taxon>Stereocaulon</taxon>
    </lineage>
</organism>
<evidence type="ECO:0000259" key="13">
    <source>
        <dbReference type="PROSITE" id="PS52012"/>
    </source>
</evidence>
<evidence type="ECO:0000256" key="8">
    <source>
        <dbReference type="ARBA" id="ARBA00023288"/>
    </source>
</evidence>
<comment type="caution">
    <text evidence="9">Lacks conserved residue(s) required for the propagation of feature annotation.</text>
</comment>
<keyword evidence="5" id="KW-0336">GPI-anchor</keyword>